<sequence>MNVTRGKETFTEEEMQELRDRLSAYKAEKGLTWPQVGDKVGVNRVTIQLFASNKYGADNRDLAFKVNRFFLAEDAAAQMALQAPLVPDFTWTPTAKAMTRQLQWAHRGKISVITGDPGVGKTATFEQYLQDTPNAFMVTADKSTTGVTSLLLAMLNAAGNVSRLGGRAYTLKTLLLERLQGLNPLIIIDEAQHLEDDAVEMARAIHDALKCGLVLAGNTEIMRRVSRGARTPAFAQLHSRVSWPQHYKRPTQTDIDIILRAWGVTRADEIAFLREIGALPGGLRSITMTLEMATLGATATEEPRVLGHLRETYEQRVAPLLAAT</sequence>
<accession>A0ABX7BQ30</accession>
<dbReference type="SUPFAM" id="SSF52540">
    <property type="entry name" value="P-loop containing nucleoside triphosphate hydrolases"/>
    <property type="match status" value="1"/>
</dbReference>
<evidence type="ECO:0000313" key="2">
    <source>
        <dbReference type="EMBL" id="QQQ19704.1"/>
    </source>
</evidence>
<feature type="domain" description="AAA+ ATPase" evidence="1">
    <location>
        <begin position="107"/>
        <end position="277"/>
    </location>
</feature>
<proteinExistence type="predicted"/>
<dbReference type="Gene3D" id="1.10.260.40">
    <property type="entry name" value="lambda repressor-like DNA-binding domains"/>
    <property type="match status" value="1"/>
</dbReference>
<dbReference type="EMBL" id="CP067977">
    <property type="protein sequence ID" value="QQQ19704.1"/>
    <property type="molecule type" value="Genomic_DNA"/>
</dbReference>
<dbReference type="Gene3D" id="3.40.50.300">
    <property type="entry name" value="P-loop containing nucleotide triphosphate hydrolases"/>
    <property type="match status" value="1"/>
</dbReference>
<name>A0ABX7BQ30_9CAUL</name>
<evidence type="ECO:0000313" key="3">
    <source>
        <dbReference type="Proteomes" id="UP000595448"/>
    </source>
</evidence>
<dbReference type="InterPro" id="IPR003593">
    <property type="entry name" value="AAA+_ATPase"/>
</dbReference>
<dbReference type="PANTHER" id="PTHR35894">
    <property type="entry name" value="GENERAL SECRETION PATHWAY PROTEIN A-RELATED"/>
    <property type="match status" value="1"/>
</dbReference>
<dbReference type="SUPFAM" id="SSF47413">
    <property type="entry name" value="lambda repressor-like DNA-binding domains"/>
    <property type="match status" value="1"/>
</dbReference>
<evidence type="ECO:0000259" key="1">
    <source>
        <dbReference type="SMART" id="SM00382"/>
    </source>
</evidence>
<reference evidence="2 3" key="1">
    <citation type="submission" date="2021-01" db="EMBL/GenBank/DDBJ databases">
        <title>Brevundimonas vitis sp. nov., an bacterium isolated from grape (Vitis vinifera).</title>
        <authorList>
            <person name="Jiang L."/>
            <person name="Lee J."/>
        </authorList>
    </citation>
    <scope>NUCLEOTIDE SEQUENCE [LARGE SCALE GENOMIC DNA]</scope>
    <source>
        <strain evidence="2 3">GRTSA-9</strain>
    </source>
</reference>
<dbReference type="Gene3D" id="1.10.1180.10">
    <property type="entry name" value="B transposition protein, C-terminal domain"/>
    <property type="match status" value="1"/>
</dbReference>
<dbReference type="InterPro" id="IPR036733">
    <property type="entry name" value="B_transposit_C_sf"/>
</dbReference>
<dbReference type="InterPro" id="IPR027417">
    <property type="entry name" value="P-loop_NTPase"/>
</dbReference>
<keyword evidence="3" id="KW-1185">Reference proteome</keyword>
<dbReference type="InterPro" id="IPR052026">
    <property type="entry name" value="ExeA_AAA_ATPase_DNA-bind"/>
</dbReference>
<gene>
    <name evidence="2" type="ORF">JIP62_06345</name>
</gene>
<dbReference type="InterPro" id="IPR009084">
    <property type="entry name" value="B_transpositn_C"/>
</dbReference>
<dbReference type="Proteomes" id="UP000595448">
    <property type="component" value="Chromosome"/>
</dbReference>
<dbReference type="InterPro" id="IPR010982">
    <property type="entry name" value="Lambda_DNA-bd_dom_sf"/>
</dbReference>
<dbReference type="SMART" id="SM00382">
    <property type="entry name" value="AAA"/>
    <property type="match status" value="1"/>
</dbReference>
<dbReference type="Pfam" id="PF09077">
    <property type="entry name" value="Phage-MuB_C"/>
    <property type="match status" value="1"/>
</dbReference>
<dbReference type="PANTHER" id="PTHR35894:SF5">
    <property type="entry name" value="MU-LIKE PROPHAGE FLUMU DNA TRANSPOSITION PROTEIN B"/>
    <property type="match status" value="1"/>
</dbReference>
<organism evidence="2 3">
    <name type="scientific">Brevundimonas vitisensis</name>
    <dbReference type="NCBI Taxonomy" id="2800818"/>
    <lineage>
        <taxon>Bacteria</taxon>
        <taxon>Pseudomonadati</taxon>
        <taxon>Pseudomonadota</taxon>
        <taxon>Alphaproteobacteria</taxon>
        <taxon>Caulobacterales</taxon>
        <taxon>Caulobacteraceae</taxon>
        <taxon>Brevundimonas</taxon>
    </lineage>
</organism>
<protein>
    <submittedName>
        <fullName evidence="2">AAA family ATPase</fullName>
    </submittedName>
</protein>
<dbReference type="Pfam" id="PF13401">
    <property type="entry name" value="AAA_22"/>
    <property type="match status" value="1"/>
</dbReference>
<dbReference type="RefSeq" id="WP_201104059.1">
    <property type="nucleotide sequence ID" value="NZ_CP067977.1"/>
</dbReference>
<dbReference type="InterPro" id="IPR049945">
    <property type="entry name" value="AAA_22"/>
</dbReference>